<evidence type="ECO:0000313" key="11">
    <source>
        <dbReference type="Proteomes" id="UP000287166"/>
    </source>
</evidence>
<feature type="coiled-coil region" evidence="7">
    <location>
        <begin position="402"/>
        <end position="429"/>
    </location>
</feature>
<evidence type="ECO:0000256" key="7">
    <source>
        <dbReference type="SAM" id="Coils"/>
    </source>
</evidence>
<dbReference type="GO" id="GO:0000422">
    <property type="term" value="P:autophagy of mitochondrion"/>
    <property type="evidence" value="ECO:0007669"/>
    <property type="project" value="TreeGrafter"/>
</dbReference>
<reference evidence="10 11" key="1">
    <citation type="journal article" date="2018" name="Sci. Rep.">
        <title>Genome sequence of the cauliflower mushroom Sparassis crispa (Hanabiratake) and its association with beneficial usage.</title>
        <authorList>
            <person name="Kiyama R."/>
            <person name="Furutani Y."/>
            <person name="Kawaguchi K."/>
            <person name="Nakanishi T."/>
        </authorList>
    </citation>
    <scope>NUCLEOTIDE SEQUENCE [LARGE SCALE GENOMIC DNA]</scope>
</reference>
<keyword evidence="11" id="KW-1185">Reference proteome</keyword>
<dbReference type="AlphaFoldDB" id="A0A401H049"/>
<sequence length="495" mass="55836">MTTSPLPTTLGPDQPHLVSLVLQSKKALQHGEHLCSRASALSSSSVQSVVDVLALDAKVRWMTDAVLEQLKLAAHVAKSIELRRLEQEKRAAEWDAIRNQRTDTLDTVLVSLGSQSVPPDFYSTSSGSSPFGSQLNSDEEHDDNPIFSEQQPGTSPTETLRNEMQNENHKAEGSRLKKSTWKTLRDFVDERAIEDVLDTIESDRNALDDIFARTSGYPESLSRTISAIQNAVSIEPSLLSIDDIFNVHEETSHEMAGQLESLARHYDQMSSALRDSETGEELLEDDLQAMNRDTEELPAIISELEDGVSSIEASHEQLLTAKRTAEQHLDTHRKTLDDLDELGDIMTEMLERQEAVESESNEHLAQLHHHLLSIDDLQHRFASYQYSYNKLLLELERRRQYRNSAEEIVKGMMAQLDAMTEEERQLREEFNAEHGQYLPEDVCLYVQNPSTRWAVVPWNGEQAEVLLDVEGDLLREANERINAAERGLGNNSQSL</sequence>
<comment type="caution">
    <text evidence="10">The sequence shown here is derived from an EMBL/GenBank/DDBJ whole genome shotgun (WGS) entry which is preliminary data.</text>
</comment>
<dbReference type="GO" id="GO:1990316">
    <property type="term" value="C:Atg1/ULK1 kinase complex"/>
    <property type="evidence" value="ECO:0007669"/>
    <property type="project" value="TreeGrafter"/>
</dbReference>
<evidence type="ECO:0000256" key="6">
    <source>
        <dbReference type="RuleBase" id="RU368080"/>
    </source>
</evidence>
<evidence type="ECO:0000256" key="4">
    <source>
        <dbReference type="ARBA" id="ARBA00023006"/>
    </source>
</evidence>
<proteinExistence type="inferred from homology"/>
<comment type="subcellular location">
    <subcellularLocation>
        <location evidence="6">Cytoplasm</location>
    </subcellularLocation>
    <subcellularLocation>
        <location evidence="6">Preautophagosomal structure membrane</location>
        <topology evidence="6">Peripheral membrane protein</topology>
    </subcellularLocation>
</comment>
<dbReference type="STRING" id="139825.A0A401H049"/>
<gene>
    <name evidence="10" type="ORF">SCP_1200170</name>
</gene>
<accession>A0A401H049</accession>
<dbReference type="GO" id="GO:0034727">
    <property type="term" value="P:piecemeal microautophagy of the nucleus"/>
    <property type="evidence" value="ECO:0007669"/>
    <property type="project" value="TreeGrafter"/>
</dbReference>
<evidence type="ECO:0000313" key="10">
    <source>
        <dbReference type="EMBL" id="GBE87793.1"/>
    </source>
</evidence>
<comment type="function">
    <text evidence="6">Autophagy-specific protein that functions in response to autophagy-inducing signals as a scaffold to recruit other ATG proteins to organize preautophagosomal structure (PAS) formation. Modulates the timing and magnitude of the autophagy response, such as the size of the sequestering vesicles. Plays particularly a role in pexophagy and nucleophagy.</text>
</comment>
<evidence type="ECO:0000256" key="5">
    <source>
        <dbReference type="ARBA" id="ARBA00023136"/>
    </source>
</evidence>
<dbReference type="OrthoDB" id="1937984at2759"/>
<organism evidence="10 11">
    <name type="scientific">Sparassis crispa</name>
    <dbReference type="NCBI Taxonomy" id="139825"/>
    <lineage>
        <taxon>Eukaryota</taxon>
        <taxon>Fungi</taxon>
        <taxon>Dikarya</taxon>
        <taxon>Basidiomycota</taxon>
        <taxon>Agaricomycotina</taxon>
        <taxon>Agaricomycetes</taxon>
        <taxon>Polyporales</taxon>
        <taxon>Sparassidaceae</taxon>
        <taxon>Sparassis</taxon>
    </lineage>
</organism>
<feature type="compositionally biased region" description="Polar residues" evidence="8">
    <location>
        <begin position="147"/>
        <end position="159"/>
    </location>
</feature>
<keyword evidence="7" id="KW-0175">Coiled coil</keyword>
<feature type="compositionally biased region" description="Low complexity" evidence="8">
    <location>
        <begin position="123"/>
        <end position="136"/>
    </location>
</feature>
<evidence type="ECO:0000256" key="3">
    <source>
        <dbReference type="ARBA" id="ARBA00022490"/>
    </source>
</evidence>
<keyword evidence="5" id="KW-0472">Membrane</keyword>
<dbReference type="InterPro" id="IPR007240">
    <property type="entry name" value="Atg17"/>
</dbReference>
<dbReference type="GO" id="GO:0034045">
    <property type="term" value="C:phagophore assembly site membrane"/>
    <property type="evidence" value="ECO:0007669"/>
    <property type="project" value="UniProtKB-SubCell"/>
</dbReference>
<dbReference type="InterPro" id="IPR045326">
    <property type="entry name" value="ATG17-like_dom"/>
</dbReference>
<feature type="domain" description="Autophagy protein ATG17-like" evidence="9">
    <location>
        <begin position="28"/>
        <end position="438"/>
    </location>
</feature>
<dbReference type="RefSeq" id="XP_027618706.1">
    <property type="nucleotide sequence ID" value="XM_027762905.1"/>
</dbReference>
<dbReference type="GeneID" id="38784710"/>
<dbReference type="PANTHER" id="PTHR28005">
    <property type="entry name" value="AUTOPHAGY-RELATED PROTEIN 17"/>
    <property type="match status" value="1"/>
</dbReference>
<keyword evidence="4 6" id="KW-0072">Autophagy</keyword>
<name>A0A401H049_9APHY</name>
<dbReference type="Proteomes" id="UP000287166">
    <property type="component" value="Unassembled WGS sequence"/>
</dbReference>
<dbReference type="FunCoup" id="A0A401H049">
    <property type="interactions" value="18"/>
</dbReference>
<evidence type="ECO:0000256" key="1">
    <source>
        <dbReference type="ARBA" id="ARBA00006259"/>
    </source>
</evidence>
<protein>
    <recommendedName>
        <fullName evidence="2 6">Autophagy-related protein 17</fullName>
    </recommendedName>
</protein>
<feature type="compositionally biased region" description="Basic and acidic residues" evidence="8">
    <location>
        <begin position="160"/>
        <end position="175"/>
    </location>
</feature>
<dbReference type="EMBL" id="BFAD01000012">
    <property type="protein sequence ID" value="GBE87793.1"/>
    <property type="molecule type" value="Genomic_DNA"/>
</dbReference>
<dbReference type="Pfam" id="PF04108">
    <property type="entry name" value="ATG17_like"/>
    <property type="match status" value="1"/>
</dbReference>
<comment type="similarity">
    <text evidence="1 6">Belongs to the ATG17 family.</text>
</comment>
<evidence type="ECO:0000256" key="2">
    <source>
        <dbReference type="ARBA" id="ARBA00013806"/>
    </source>
</evidence>
<dbReference type="GO" id="GO:0060090">
    <property type="term" value="F:molecular adaptor activity"/>
    <property type="evidence" value="ECO:0007669"/>
    <property type="project" value="TreeGrafter"/>
</dbReference>
<dbReference type="InParanoid" id="A0A401H049"/>
<dbReference type="GO" id="GO:0030295">
    <property type="term" value="F:protein kinase activator activity"/>
    <property type="evidence" value="ECO:0007669"/>
    <property type="project" value="TreeGrafter"/>
</dbReference>
<keyword evidence="3 6" id="KW-0963">Cytoplasm</keyword>
<dbReference type="GO" id="GO:0000045">
    <property type="term" value="P:autophagosome assembly"/>
    <property type="evidence" value="ECO:0007669"/>
    <property type="project" value="TreeGrafter"/>
</dbReference>
<feature type="region of interest" description="Disordered" evidence="8">
    <location>
        <begin position="119"/>
        <end position="175"/>
    </location>
</feature>
<dbReference type="PANTHER" id="PTHR28005:SF1">
    <property type="entry name" value="AUTOPHAGY-RELATED PROTEIN 17"/>
    <property type="match status" value="1"/>
</dbReference>
<evidence type="ECO:0000259" key="9">
    <source>
        <dbReference type="Pfam" id="PF04108"/>
    </source>
</evidence>
<evidence type="ECO:0000256" key="8">
    <source>
        <dbReference type="SAM" id="MobiDB-lite"/>
    </source>
</evidence>